<gene>
    <name evidence="2" type="ORF">SKAU_G00379770</name>
</gene>
<organism evidence="2 3">
    <name type="scientific">Synaphobranchus kaupii</name>
    <name type="common">Kaup's arrowtooth eel</name>
    <dbReference type="NCBI Taxonomy" id="118154"/>
    <lineage>
        <taxon>Eukaryota</taxon>
        <taxon>Metazoa</taxon>
        <taxon>Chordata</taxon>
        <taxon>Craniata</taxon>
        <taxon>Vertebrata</taxon>
        <taxon>Euteleostomi</taxon>
        <taxon>Actinopterygii</taxon>
        <taxon>Neopterygii</taxon>
        <taxon>Teleostei</taxon>
        <taxon>Anguilliformes</taxon>
        <taxon>Synaphobranchidae</taxon>
        <taxon>Synaphobranchus</taxon>
    </lineage>
</organism>
<evidence type="ECO:0000256" key="1">
    <source>
        <dbReference type="SAM" id="MobiDB-lite"/>
    </source>
</evidence>
<name>A0A9Q1EDE9_SYNKA</name>
<dbReference type="Proteomes" id="UP001152622">
    <property type="component" value="Chromosome 19"/>
</dbReference>
<dbReference type="AlphaFoldDB" id="A0A9Q1EDE9"/>
<evidence type="ECO:0000313" key="2">
    <source>
        <dbReference type="EMBL" id="KAJ8336757.1"/>
    </source>
</evidence>
<accession>A0A9Q1EDE9</accession>
<reference evidence="2" key="1">
    <citation type="journal article" date="2023" name="Science">
        <title>Genome structures resolve the early diversification of teleost fishes.</title>
        <authorList>
            <person name="Parey E."/>
            <person name="Louis A."/>
            <person name="Montfort J."/>
            <person name="Bouchez O."/>
            <person name="Roques C."/>
            <person name="Iampietro C."/>
            <person name="Lluch J."/>
            <person name="Castinel A."/>
            <person name="Donnadieu C."/>
            <person name="Desvignes T."/>
            <person name="Floi Bucao C."/>
            <person name="Jouanno E."/>
            <person name="Wen M."/>
            <person name="Mejri S."/>
            <person name="Dirks R."/>
            <person name="Jansen H."/>
            <person name="Henkel C."/>
            <person name="Chen W.J."/>
            <person name="Zahm M."/>
            <person name="Cabau C."/>
            <person name="Klopp C."/>
            <person name="Thompson A.W."/>
            <person name="Robinson-Rechavi M."/>
            <person name="Braasch I."/>
            <person name="Lecointre G."/>
            <person name="Bobe J."/>
            <person name="Postlethwait J.H."/>
            <person name="Berthelot C."/>
            <person name="Roest Crollius H."/>
            <person name="Guiguen Y."/>
        </authorList>
    </citation>
    <scope>NUCLEOTIDE SEQUENCE</scope>
    <source>
        <strain evidence="2">WJC10195</strain>
    </source>
</reference>
<feature type="region of interest" description="Disordered" evidence="1">
    <location>
        <begin position="29"/>
        <end position="73"/>
    </location>
</feature>
<evidence type="ECO:0000313" key="3">
    <source>
        <dbReference type="Proteomes" id="UP001152622"/>
    </source>
</evidence>
<feature type="compositionally biased region" description="Basic and acidic residues" evidence="1">
    <location>
        <begin position="30"/>
        <end position="41"/>
    </location>
</feature>
<protein>
    <submittedName>
        <fullName evidence="2">Uncharacterized protein</fullName>
    </submittedName>
</protein>
<comment type="caution">
    <text evidence="2">The sequence shown here is derived from an EMBL/GenBank/DDBJ whole genome shotgun (WGS) entry which is preliminary data.</text>
</comment>
<proteinExistence type="predicted"/>
<dbReference type="EMBL" id="JAINUF010000019">
    <property type="protein sequence ID" value="KAJ8336757.1"/>
    <property type="molecule type" value="Genomic_DNA"/>
</dbReference>
<sequence>MADASDFAVKRSVFARSLSGELCASLMLKRRGDPSLKERRTPPHTSLDPLRVAEGPQPLLSSKRLQRRLNDPKPGEIRGVLKLLGIAPGVCGTMKPPTPKGGKVLKYDQALSHDPRLKKRCPEAWYQMFPDSRIWRRRVPEAL</sequence>
<keyword evidence="3" id="KW-1185">Reference proteome</keyword>